<dbReference type="RefSeq" id="WP_153350270.1">
    <property type="nucleotide sequence ID" value="NZ_WISR01000294.1"/>
</dbReference>
<comment type="caution">
    <text evidence="1">The sequence shown here is derived from an EMBL/GenBank/DDBJ whole genome shotgun (WGS) entry which is preliminary data.</text>
</comment>
<dbReference type="InterPro" id="IPR056209">
    <property type="entry name" value="SU10_adaptor"/>
</dbReference>
<proteinExistence type="predicted"/>
<accession>A0AAW9U8T3</accession>
<name>A0AAW9U8T3_RHIML</name>
<dbReference type="EMBL" id="WISR01000294">
    <property type="protein sequence ID" value="MQW38175.1"/>
    <property type="molecule type" value="Genomic_DNA"/>
</dbReference>
<dbReference type="Pfam" id="PF24175">
    <property type="entry name" value="SU10_adaptor"/>
    <property type="match status" value="1"/>
</dbReference>
<sequence length="200" mass="21737">MTISDYASLLVDAGEYSGREDIAHNFPRFLGLAELKLNRGLRVADMEVTDEISLIDGDGTLPADFLEAREVKNAAGIPIRAVSLQQLTNSYMDRSGMSPIGYAIVGSTIKARPISDQDLTVTYYGRIPALTPSNPTNWLLEKAPDVYLFALVNEIAIWGKDVDGATAAQQLMMMALSGLKIEDERSRWGNAQMVVGGVTP</sequence>
<evidence type="ECO:0000313" key="1">
    <source>
        <dbReference type="EMBL" id="MQW38175.1"/>
    </source>
</evidence>
<dbReference type="Proteomes" id="UP000429484">
    <property type="component" value="Unassembled WGS sequence"/>
</dbReference>
<dbReference type="AlphaFoldDB" id="A0AAW9U8T3"/>
<organism evidence="1 2">
    <name type="scientific">Rhizobium meliloti</name>
    <name type="common">Ensifer meliloti</name>
    <name type="synonym">Sinorhizobium meliloti</name>
    <dbReference type="NCBI Taxonomy" id="382"/>
    <lineage>
        <taxon>Bacteria</taxon>
        <taxon>Pseudomonadati</taxon>
        <taxon>Pseudomonadota</taxon>
        <taxon>Alphaproteobacteria</taxon>
        <taxon>Hyphomicrobiales</taxon>
        <taxon>Rhizobiaceae</taxon>
        <taxon>Sinorhizobium/Ensifer group</taxon>
        <taxon>Sinorhizobium</taxon>
    </lineage>
</organism>
<gene>
    <name evidence="1" type="ORF">GHK53_36925</name>
</gene>
<protein>
    <submittedName>
        <fullName evidence="1">Uncharacterized protein</fullName>
    </submittedName>
</protein>
<evidence type="ECO:0000313" key="2">
    <source>
        <dbReference type="Proteomes" id="UP000429484"/>
    </source>
</evidence>
<reference evidence="1 2" key="1">
    <citation type="journal article" date="2013" name="Genome Biol.">
        <title>Comparative genomics of the core and accessory genomes of 48 Sinorhizobium strains comprising five genospecies.</title>
        <authorList>
            <person name="Sugawara M."/>
            <person name="Epstein B."/>
            <person name="Badgley B.D."/>
            <person name="Unno T."/>
            <person name="Xu L."/>
            <person name="Reese J."/>
            <person name="Gyaneshwar P."/>
            <person name="Denny R."/>
            <person name="Mudge J."/>
            <person name="Bharti A.K."/>
            <person name="Farmer A.D."/>
            <person name="May G.D."/>
            <person name="Woodward J.E."/>
            <person name="Medigue C."/>
            <person name="Vallenet D."/>
            <person name="Lajus A."/>
            <person name="Rouy Z."/>
            <person name="Martinez-Vaz B."/>
            <person name="Tiffin P."/>
            <person name="Young N.D."/>
            <person name="Sadowsky M.J."/>
        </authorList>
    </citation>
    <scope>NUCLEOTIDE SEQUENCE [LARGE SCALE GENOMIC DNA]</scope>
    <source>
        <strain evidence="1 2">N6B1</strain>
    </source>
</reference>